<reference evidence="1 2" key="1">
    <citation type="submission" date="2006-01" db="EMBL/GenBank/DDBJ databases">
        <authorList>
            <person name="Hagstrom A."/>
            <person name="Ferriera S."/>
            <person name="Johnson J."/>
            <person name="Kravitz S."/>
            <person name="Halpern A."/>
            <person name="Remington K."/>
            <person name="Beeson K."/>
            <person name="Tran B."/>
            <person name="Rogers Y.-H."/>
            <person name="Friedman R."/>
            <person name="Venter J.C."/>
        </authorList>
    </citation>
    <scope>NUCLEOTIDE SEQUENCE [LARGE SCALE GENOMIC DNA]</scope>
    <source>
        <strain evidence="1 2">SKA53</strain>
    </source>
</reference>
<dbReference type="Gene3D" id="3.30.10.10">
    <property type="entry name" value="Trypsin Inhibitor V, subunit A"/>
    <property type="match status" value="1"/>
</dbReference>
<dbReference type="Pfam" id="PF11720">
    <property type="entry name" value="Inhibitor_I78"/>
    <property type="match status" value="1"/>
</dbReference>
<dbReference type="Proteomes" id="UP000004507">
    <property type="component" value="Unassembled WGS sequence"/>
</dbReference>
<protein>
    <recommendedName>
        <fullName evidence="3">Lipoprotein</fullName>
    </recommendedName>
</protein>
<dbReference type="STRING" id="314232.SKA53_14141"/>
<gene>
    <name evidence="1" type="ORF">SKA53_14141</name>
</gene>
<sequence>MICETGTDFNHALAKAADRGKAGVMRHLIPLLFLAACASTQDPPAAPSFPDTCGVDAYTYLVGQPATALERVLIMQEVRVIRPWTMVTMDYRAGRINFKISDQDMIADVSCG</sequence>
<keyword evidence="2" id="KW-1185">Reference proteome</keyword>
<organism evidence="1 2">
    <name type="scientific">Yoonia vestfoldensis SKA53</name>
    <dbReference type="NCBI Taxonomy" id="314232"/>
    <lineage>
        <taxon>Bacteria</taxon>
        <taxon>Pseudomonadati</taxon>
        <taxon>Pseudomonadota</taxon>
        <taxon>Alphaproteobacteria</taxon>
        <taxon>Rhodobacterales</taxon>
        <taxon>Paracoccaceae</taxon>
        <taxon>Yoonia</taxon>
    </lineage>
</organism>
<dbReference type="EMBL" id="AAMS01000004">
    <property type="protein sequence ID" value="EAQ06694.1"/>
    <property type="molecule type" value="Genomic_DNA"/>
</dbReference>
<dbReference type="HOGENOM" id="CLU_123717_2_2_5"/>
<proteinExistence type="predicted"/>
<dbReference type="InterPro" id="IPR021719">
    <property type="entry name" value="Prot_inh_I78"/>
</dbReference>
<accession>A3V4X6</accession>
<dbReference type="eggNOG" id="ENOG50339MI">
    <property type="taxonomic scope" value="Bacteria"/>
</dbReference>
<comment type="caution">
    <text evidence="1">The sequence shown here is derived from an EMBL/GenBank/DDBJ whole genome shotgun (WGS) entry which is preliminary data.</text>
</comment>
<name>A3V4X6_9RHOB</name>
<dbReference type="AlphaFoldDB" id="A3V4X6"/>
<evidence type="ECO:0000313" key="2">
    <source>
        <dbReference type="Proteomes" id="UP000004507"/>
    </source>
</evidence>
<evidence type="ECO:0008006" key="3">
    <source>
        <dbReference type="Google" id="ProtNLM"/>
    </source>
</evidence>
<evidence type="ECO:0000313" key="1">
    <source>
        <dbReference type="EMBL" id="EAQ06694.1"/>
    </source>
</evidence>